<dbReference type="SUPFAM" id="SSF53300">
    <property type="entry name" value="vWA-like"/>
    <property type="match status" value="1"/>
</dbReference>
<comment type="caution">
    <text evidence="2">The sequence shown here is derived from an EMBL/GenBank/DDBJ whole genome shotgun (WGS) entry which is preliminary data.</text>
</comment>
<evidence type="ECO:0000259" key="1">
    <source>
        <dbReference type="Pfam" id="PF01882"/>
    </source>
</evidence>
<proteinExistence type="predicted"/>
<reference evidence="2 3" key="1">
    <citation type="submission" date="2019-02" db="EMBL/GenBank/DDBJ databases">
        <title>Prokaryotic population dynamics and viral predation in marine succession experiment using metagenomics: the confinement effect.</title>
        <authorList>
            <person name="Haro-Moreno J.M."/>
            <person name="Rodriguez-Valera F."/>
            <person name="Lopez-Perez M."/>
        </authorList>
    </citation>
    <scope>NUCLEOTIDE SEQUENCE [LARGE SCALE GENOMIC DNA]</scope>
    <source>
        <strain evidence="2">MED-G157</strain>
    </source>
</reference>
<sequence length="331" mass="37367">MAKKPTLSSDSRKLKGAGNLQDARELKGGAYTDVKELIEMRYAGRNLNHFKTHAKYNPLSGLLASKFRGRGVDFAEVRIYQPGDEIRSIDWKVTARTQHPHTKLFQIEKERPFYILVDQSTSMFFGSVHALKSVLAAECAALAAWNALHRGDRVGGIIFSEKSSREVRARSSKSSVLRFLYELDHCNRVLSGKPAKGNSPYLSNALFRLRRITKHDSAVLIISDFASLEEQATLQLRDLMQHNQVMGVHISDPLEKELPKPDRYTITNGVTRSHINTSSKQYREDYALNFKNRLKKVKFEFARTGSPLVELSTKQKLVSELAASMSGIRQS</sequence>
<dbReference type="InterPro" id="IPR036465">
    <property type="entry name" value="vWFA_dom_sf"/>
</dbReference>
<evidence type="ECO:0000313" key="2">
    <source>
        <dbReference type="EMBL" id="RZO75521.1"/>
    </source>
</evidence>
<feature type="domain" description="DUF58" evidence="1">
    <location>
        <begin position="76"/>
        <end position="289"/>
    </location>
</feature>
<dbReference type="Pfam" id="PF01882">
    <property type="entry name" value="DUF58"/>
    <property type="match status" value="1"/>
</dbReference>
<dbReference type="PANTHER" id="PTHR33608">
    <property type="entry name" value="BLL2464 PROTEIN"/>
    <property type="match status" value="1"/>
</dbReference>
<dbReference type="InterPro" id="IPR002881">
    <property type="entry name" value="DUF58"/>
</dbReference>
<accession>A0A520RZ88</accession>
<protein>
    <submittedName>
        <fullName evidence="2">DUF58 domain-containing protein</fullName>
    </submittedName>
</protein>
<evidence type="ECO:0000313" key="3">
    <source>
        <dbReference type="Proteomes" id="UP000316199"/>
    </source>
</evidence>
<dbReference type="PANTHER" id="PTHR33608:SF12">
    <property type="entry name" value="DUF58 DOMAIN-CONTAINING PROTEIN"/>
    <property type="match status" value="1"/>
</dbReference>
<organism evidence="2 3">
    <name type="scientific">OM182 bacterium</name>
    <dbReference type="NCBI Taxonomy" id="2510334"/>
    <lineage>
        <taxon>Bacteria</taxon>
        <taxon>Pseudomonadati</taxon>
        <taxon>Pseudomonadota</taxon>
        <taxon>Gammaproteobacteria</taxon>
        <taxon>OMG group</taxon>
        <taxon>OM182 clade</taxon>
    </lineage>
</organism>
<gene>
    <name evidence="2" type="ORF">EVA68_06835</name>
</gene>
<dbReference type="Proteomes" id="UP000316199">
    <property type="component" value="Unassembled WGS sequence"/>
</dbReference>
<dbReference type="EMBL" id="SHAG01000032">
    <property type="protein sequence ID" value="RZO75521.1"/>
    <property type="molecule type" value="Genomic_DNA"/>
</dbReference>
<dbReference type="AlphaFoldDB" id="A0A520RZ88"/>
<name>A0A520RZ88_9GAMM</name>